<dbReference type="Gene3D" id="2.130.10.10">
    <property type="entry name" value="YVTN repeat-like/Quinoprotein amine dehydrogenase"/>
    <property type="match status" value="1"/>
</dbReference>
<protein>
    <recommendedName>
        <fullName evidence="10">Guanine nucleotide-exchange factor SEC12</fullName>
    </recommendedName>
</protein>
<evidence type="ECO:0000313" key="13">
    <source>
        <dbReference type="Proteomes" id="UP000800200"/>
    </source>
</evidence>
<dbReference type="EMBL" id="ML994672">
    <property type="protein sequence ID" value="KAF2178864.1"/>
    <property type="molecule type" value="Genomic_DNA"/>
</dbReference>
<comment type="similarity">
    <text evidence="10">Belongs to the WD repeat SEC12 family.</text>
</comment>
<keyword evidence="2 10" id="KW-0853">WD repeat</keyword>
<keyword evidence="6" id="KW-0931">ER-Golgi transport</keyword>
<dbReference type="OrthoDB" id="16538at2759"/>
<dbReference type="InterPro" id="IPR015943">
    <property type="entry name" value="WD40/YVTN_repeat-like_dom_sf"/>
</dbReference>
<dbReference type="GO" id="GO:0005789">
    <property type="term" value="C:endoplasmic reticulum membrane"/>
    <property type="evidence" value="ECO:0007669"/>
    <property type="project" value="UniProtKB-SubCell"/>
</dbReference>
<evidence type="ECO:0000256" key="1">
    <source>
        <dbReference type="ARBA" id="ARBA00022448"/>
    </source>
</evidence>
<dbReference type="Proteomes" id="UP000800200">
    <property type="component" value="Unassembled WGS sequence"/>
</dbReference>
<name>A0A6A6DH56_9PEZI</name>
<keyword evidence="9 10" id="KW-0472">Membrane</keyword>
<proteinExistence type="inferred from homology"/>
<evidence type="ECO:0000256" key="5">
    <source>
        <dbReference type="ARBA" id="ARBA00022824"/>
    </source>
</evidence>
<comment type="subcellular location">
    <subcellularLocation>
        <location evidence="10">Endoplasmic reticulum membrane</location>
        <topology evidence="10">Single-pass type II membrane protein</topology>
    </subcellularLocation>
    <subcellularLocation>
        <location evidence="10">Golgi apparatus membrane</location>
        <topology evidence="10">Single-pass type II membrane protein</topology>
    </subcellularLocation>
</comment>
<evidence type="ECO:0000256" key="7">
    <source>
        <dbReference type="ARBA" id="ARBA00022927"/>
    </source>
</evidence>
<dbReference type="InterPro" id="IPR045260">
    <property type="entry name" value="Sec12-like"/>
</dbReference>
<dbReference type="PANTHER" id="PTHR23284">
    <property type="entry name" value="PROLACTIN REGULATORY ELEMENT BINDING PROTEIN"/>
    <property type="match status" value="1"/>
</dbReference>
<dbReference type="GO" id="GO:0015031">
    <property type="term" value="P:protein transport"/>
    <property type="evidence" value="ECO:0007669"/>
    <property type="project" value="UniProtKB-KW"/>
</dbReference>
<gene>
    <name evidence="12" type="ORF">K469DRAFT_642107</name>
</gene>
<comment type="function">
    <text evidence="10">Guanine nucleotide-exchange factor (GEF) required for the formation or budding of transport vesicles from the ER.</text>
</comment>
<keyword evidence="5 10" id="KW-0256">Endoplasmic reticulum</keyword>
<dbReference type="AlphaFoldDB" id="A0A6A6DH56"/>
<keyword evidence="1 10" id="KW-0813">Transport</keyword>
<evidence type="ECO:0000256" key="10">
    <source>
        <dbReference type="RuleBase" id="RU369019"/>
    </source>
</evidence>
<sequence>MSPSTISKAETKYPIFAATFAHNHPGCLVVGGGGGSGRSGVGNKITVFDVSSRAPILEPTAELELSRDEDSVTCLANLATKDGLILYAGINSSEEERLKDKNQHFRSFEVSYPKQKQRRSSSSKSAEKAPQAKLSFLSKTSLFKPFFSANAKAGGYQRLVRLSPPKRSASGGKRIGAIASGLAGEENEIVIFNATSNKPQNPGDIIQRISPPRGTEANDLDILESEDGHFKIAYCTDYDVFVLGLNYDFGRKRIQGKVHSPEKKYSVPYPDVFEKKGRFKIRCVRWLSPSHLLLLANLPNRTGVELQLLRIYGETMGSITLRKRLSRHVKAAVDMDVSWLDPDQNGAYQIVIAVAGIDISTSIFVMDYYGISTNSMSRIHSYTTFRDVHPFQMTKLIFSPFFSPWAAPQSGQAKKPGPQYLHLASTSLGNTISVDTFELQAVSSKRRSRYILSSPRARALYQSAFYFTIACVILAFAIMIQSLFDPEGHLTKGIVPDSMRNAANVFKPPGAWIDEARSAGSSAIPGAKAPVARTSHRIRDLLHLHHRESHEDGEKKAVVIHDDRTTDSSLSTEVHAGGEEVVKRYTEAKKWEELSHAERSRWKEKLVSAGMWAVEEGETILKGIFFSEAAGLVGHMVHG</sequence>
<dbReference type="GO" id="GO:0005085">
    <property type="term" value="F:guanyl-nucleotide exchange factor activity"/>
    <property type="evidence" value="ECO:0007669"/>
    <property type="project" value="InterPro"/>
</dbReference>
<evidence type="ECO:0000313" key="12">
    <source>
        <dbReference type="EMBL" id="KAF2178864.1"/>
    </source>
</evidence>
<organism evidence="12 13">
    <name type="scientific">Zopfia rhizophila CBS 207.26</name>
    <dbReference type="NCBI Taxonomy" id="1314779"/>
    <lineage>
        <taxon>Eukaryota</taxon>
        <taxon>Fungi</taxon>
        <taxon>Dikarya</taxon>
        <taxon>Ascomycota</taxon>
        <taxon>Pezizomycotina</taxon>
        <taxon>Dothideomycetes</taxon>
        <taxon>Dothideomycetes incertae sedis</taxon>
        <taxon>Zopfiaceae</taxon>
        <taxon>Zopfia</taxon>
    </lineage>
</organism>
<evidence type="ECO:0000256" key="4">
    <source>
        <dbReference type="ARBA" id="ARBA00022737"/>
    </source>
</evidence>
<evidence type="ECO:0000256" key="6">
    <source>
        <dbReference type="ARBA" id="ARBA00022892"/>
    </source>
</evidence>
<keyword evidence="4 10" id="KW-0677">Repeat</keyword>
<feature type="region of interest" description="Disordered" evidence="11">
    <location>
        <begin position="106"/>
        <end position="130"/>
    </location>
</feature>
<keyword evidence="13" id="KW-1185">Reference proteome</keyword>
<evidence type="ECO:0000256" key="2">
    <source>
        <dbReference type="ARBA" id="ARBA00022574"/>
    </source>
</evidence>
<feature type="transmembrane region" description="Helical" evidence="10">
    <location>
        <begin position="347"/>
        <end position="369"/>
    </location>
</feature>
<comment type="caution">
    <text evidence="10">Lacks conserved residue(s) required for the propagation of feature annotation.</text>
</comment>
<keyword evidence="8 10" id="KW-1133">Transmembrane helix</keyword>
<evidence type="ECO:0000256" key="8">
    <source>
        <dbReference type="ARBA" id="ARBA00022989"/>
    </source>
</evidence>
<keyword evidence="7 10" id="KW-0653">Protein transport</keyword>
<dbReference type="GO" id="GO:0006888">
    <property type="term" value="P:endoplasmic reticulum to Golgi vesicle-mediated transport"/>
    <property type="evidence" value="ECO:0007669"/>
    <property type="project" value="UniProtKB-UniRule"/>
</dbReference>
<evidence type="ECO:0000256" key="9">
    <source>
        <dbReference type="ARBA" id="ARBA00023136"/>
    </source>
</evidence>
<dbReference type="GO" id="GO:0000139">
    <property type="term" value="C:Golgi membrane"/>
    <property type="evidence" value="ECO:0007669"/>
    <property type="project" value="UniProtKB-SubCell"/>
</dbReference>
<accession>A0A6A6DH56</accession>
<dbReference type="PANTHER" id="PTHR23284:SF0">
    <property type="entry name" value="PROLACTIN REGULATORY ELEMENT-BINDING PROTEIN"/>
    <property type="match status" value="1"/>
</dbReference>
<feature type="transmembrane region" description="Helical" evidence="10">
    <location>
        <begin position="464"/>
        <end position="484"/>
    </location>
</feature>
<evidence type="ECO:0000256" key="3">
    <source>
        <dbReference type="ARBA" id="ARBA00022692"/>
    </source>
</evidence>
<keyword evidence="3 10" id="KW-0812">Transmembrane</keyword>
<reference evidence="12" key="1">
    <citation type="journal article" date="2020" name="Stud. Mycol.">
        <title>101 Dothideomycetes genomes: a test case for predicting lifestyles and emergence of pathogens.</title>
        <authorList>
            <person name="Haridas S."/>
            <person name="Albert R."/>
            <person name="Binder M."/>
            <person name="Bloem J."/>
            <person name="Labutti K."/>
            <person name="Salamov A."/>
            <person name="Andreopoulos B."/>
            <person name="Baker S."/>
            <person name="Barry K."/>
            <person name="Bills G."/>
            <person name="Bluhm B."/>
            <person name="Cannon C."/>
            <person name="Castanera R."/>
            <person name="Culley D."/>
            <person name="Daum C."/>
            <person name="Ezra D."/>
            <person name="Gonzalez J."/>
            <person name="Henrissat B."/>
            <person name="Kuo A."/>
            <person name="Liang C."/>
            <person name="Lipzen A."/>
            <person name="Lutzoni F."/>
            <person name="Magnuson J."/>
            <person name="Mondo S."/>
            <person name="Nolan M."/>
            <person name="Ohm R."/>
            <person name="Pangilinan J."/>
            <person name="Park H.-J."/>
            <person name="Ramirez L."/>
            <person name="Alfaro M."/>
            <person name="Sun H."/>
            <person name="Tritt A."/>
            <person name="Yoshinaga Y."/>
            <person name="Zwiers L.-H."/>
            <person name="Turgeon B."/>
            <person name="Goodwin S."/>
            <person name="Spatafora J."/>
            <person name="Crous P."/>
            <person name="Grigoriev I."/>
        </authorList>
    </citation>
    <scope>NUCLEOTIDE SEQUENCE</scope>
    <source>
        <strain evidence="12">CBS 207.26</strain>
    </source>
</reference>
<evidence type="ECO:0000256" key="11">
    <source>
        <dbReference type="SAM" id="MobiDB-lite"/>
    </source>
</evidence>
<dbReference type="GO" id="GO:0003400">
    <property type="term" value="P:regulation of COPII vesicle coating"/>
    <property type="evidence" value="ECO:0007669"/>
    <property type="project" value="UniProtKB-UniRule"/>
</dbReference>